<dbReference type="InterPro" id="IPR029068">
    <property type="entry name" value="Glyas_Bleomycin-R_OHBP_Dase"/>
</dbReference>
<dbReference type="Gene3D" id="3.30.720.110">
    <property type="match status" value="1"/>
</dbReference>
<dbReference type="RefSeq" id="WP_207858247.1">
    <property type="nucleotide sequence ID" value="NZ_JAFREP010000006.1"/>
</dbReference>
<evidence type="ECO:0000313" key="3">
    <source>
        <dbReference type="Proteomes" id="UP000664417"/>
    </source>
</evidence>
<dbReference type="SUPFAM" id="SSF54593">
    <property type="entry name" value="Glyoxalase/Bleomycin resistance protein/Dihydroxybiphenyl dioxygenase"/>
    <property type="match status" value="1"/>
</dbReference>
<dbReference type="PROSITE" id="PS51819">
    <property type="entry name" value="VOC"/>
    <property type="match status" value="1"/>
</dbReference>
<dbReference type="InterPro" id="IPR037523">
    <property type="entry name" value="VOC_core"/>
</dbReference>
<evidence type="ECO:0000259" key="1">
    <source>
        <dbReference type="PROSITE" id="PS51819"/>
    </source>
</evidence>
<proteinExistence type="predicted"/>
<dbReference type="InterPro" id="IPR004360">
    <property type="entry name" value="Glyas_Fos-R_dOase_dom"/>
</dbReference>
<dbReference type="EMBL" id="JAFREP010000006">
    <property type="protein sequence ID" value="MBO1318463.1"/>
    <property type="molecule type" value="Genomic_DNA"/>
</dbReference>
<reference evidence="2" key="1">
    <citation type="submission" date="2021-03" db="EMBL/GenBank/DDBJ databases">
        <authorList>
            <person name="Wang G."/>
        </authorList>
    </citation>
    <scope>NUCLEOTIDE SEQUENCE</scope>
    <source>
        <strain evidence="2">KCTC 12899</strain>
    </source>
</reference>
<comment type="caution">
    <text evidence="2">The sequence shown here is derived from an EMBL/GenBank/DDBJ whole genome shotgun (WGS) entry which is preliminary data.</text>
</comment>
<name>A0A8J7U3L3_9BACT</name>
<feature type="domain" description="VOC" evidence="1">
    <location>
        <begin position="4"/>
        <end position="124"/>
    </location>
</feature>
<keyword evidence="3" id="KW-1185">Reference proteome</keyword>
<sequence>MKMTACTPVVNTDRLEECKAFYTQHFGFEVTYDSDWYVNIQSPGEKHFDIGFLKPNHESQPPVFQPAYHEGISFSIYVESADDAYKALNDAGVPILHELADEPWGERHFVVVDPAGVPLNICHMIPPSESFIEGYAPGHAAV</sequence>
<dbReference type="Gene3D" id="3.30.720.120">
    <property type="match status" value="1"/>
</dbReference>
<protein>
    <submittedName>
        <fullName evidence="2">VOC family protein</fullName>
    </submittedName>
</protein>
<gene>
    <name evidence="2" type="ORF">J3U88_08345</name>
</gene>
<evidence type="ECO:0000313" key="2">
    <source>
        <dbReference type="EMBL" id="MBO1318463.1"/>
    </source>
</evidence>
<accession>A0A8J7U3L3</accession>
<dbReference type="Proteomes" id="UP000664417">
    <property type="component" value="Unassembled WGS sequence"/>
</dbReference>
<dbReference type="AlphaFoldDB" id="A0A8J7U3L3"/>
<dbReference type="Pfam" id="PF00903">
    <property type="entry name" value="Glyoxalase"/>
    <property type="match status" value="1"/>
</dbReference>
<organism evidence="2 3">
    <name type="scientific">Acanthopleuribacter pedis</name>
    <dbReference type="NCBI Taxonomy" id="442870"/>
    <lineage>
        <taxon>Bacteria</taxon>
        <taxon>Pseudomonadati</taxon>
        <taxon>Acidobacteriota</taxon>
        <taxon>Holophagae</taxon>
        <taxon>Acanthopleuribacterales</taxon>
        <taxon>Acanthopleuribacteraceae</taxon>
        <taxon>Acanthopleuribacter</taxon>
    </lineage>
</organism>